<name>A0A0B1Q3S9_9HYPH</name>
<dbReference type="InterPro" id="IPR011625">
    <property type="entry name" value="A2M_N_BRD"/>
</dbReference>
<dbReference type="Pfam" id="PF17962">
    <property type="entry name" value="bMG6"/>
    <property type="match status" value="1"/>
</dbReference>
<dbReference type="CDD" id="cd02891">
    <property type="entry name" value="A2M_like"/>
    <property type="match status" value="1"/>
</dbReference>
<dbReference type="STRING" id="370622.LA66_10935"/>
<dbReference type="GO" id="GO:0004866">
    <property type="term" value="F:endopeptidase inhibitor activity"/>
    <property type="evidence" value="ECO:0007669"/>
    <property type="project" value="InterPro"/>
</dbReference>
<dbReference type="EMBL" id="JRFJ01000002">
    <property type="protein sequence ID" value="KHJ55044.1"/>
    <property type="molecule type" value="Genomic_DNA"/>
</dbReference>
<feature type="domain" description="Alpha-2-macroglobulin bait region" evidence="7">
    <location>
        <begin position="918"/>
        <end position="1062"/>
    </location>
</feature>
<evidence type="ECO:0000256" key="3">
    <source>
        <dbReference type="ARBA" id="ARBA00022737"/>
    </source>
</evidence>
<dbReference type="PIRSF" id="PIRSF038980">
    <property type="entry name" value="A2M_bac"/>
    <property type="match status" value="1"/>
</dbReference>
<feature type="chain" id="PRO_5002081178" description="Alpha-2-macroglobulin" evidence="5">
    <location>
        <begin position="27"/>
        <end position="1783"/>
    </location>
</feature>
<dbReference type="InterPro" id="IPR041246">
    <property type="entry name" value="Bact_MG10"/>
</dbReference>
<comment type="similarity">
    <text evidence="1">Belongs to the protease inhibitor I39 (alpha-2-macroglobulin) family. Bacterial alpha-2-macroglobulin subfamily.</text>
</comment>
<sequence>MAGFGRLAAKVLVAMLLLVEAAPAQEAERRIVPTPDADYFGHDYDILRDVDENVCETACLSDNRCKAFTLNRSSGWCFLKEDVGELRQTPGALSGRIVLATIADPGAVAARERLLPFLPASLIDAARNARLSQDGPPKDASAWLNAARDALNTRPDDWDERQENAALRRTASISAFVLAEDPALQAQALDVLATALGDDDEWKPAIAAWRLAVSRGPDAGIAARLDEALAAHGFRIVGNSVDNNAATPRICLNFSEDLAPSLSGGDTAGDFLSVDGGDDYPVSASGSQICVEGVKHGQRYRILARAGIPAASGETLPRQVDSNIYVRDRDPSAHFAGNAYVLPAGGAVSIPVTSINTDRLKLRLLRIGDRQLARTIGESTFLSQLATYQLDTIAGETGEEVWHGEMDVSGATNAETVTAIPLRDVLAEARPGVYILSAAPANRPREDDAPAQQWFVLTDIGLTTLSGADGLAVSARSLGTAEALEGIDLELVAANNEVLGRARTDAEGRAVFAPGLSAGEGGQRPAVLTAARGDGQDFVFLDMTTAPFDLTDRGVEGRAPAGPMDVFLTPDRGIYRPGDTVNLTMLVRDGAATAIEGAALTLVVTRPDGVEYLRRAVTARDAGGAAEAVDLPSAAMRGGWRMALHIDPARPAISSASVQVQDLEPQKIDFDLPQPGPIDPEAPPELSFDVRYLFGAPAANLTVEGEVVVSAVRSLPKLSGWLFGLADEESTPGRQALEQTATDADGHATVSLPALDTPGTTRPVSAELIVRVTDAGGRPVERRVHVPLISRGARLAVRPGFDGSVPQGTQAGFSVALFDEDLQPVAAPRVNWVLNRVTTDFQWYSTNGRWNFEPIRRVERVADGTLDLAAGDPGSLSVPVDWGGYELVVSAPDAVPASLSFNAGWYVAAGSADTPDMARLTLDKPRYRVGEEAVVRIEPRFAGRAEIVVMREGVIGRTVVDIPAGGGEARLPVTAEWGAGAYVTAFAWRPMDIEARQMPARAIGLAYAAVDPAEKALSVAIETPQSIRPRRRLDVPVQVSGVRPGERAFITLAAVDAGILNITGFQPPSPGDWYFGQRRLGVDIRDLYSRLIDRMQGAPGSVRSGGDAGADAFSPPPMDELVSLFSGVVQLDAAGRAEVALDIPDFDGELKLMAIAWSDTGIGQADATVTVRDPVVAQISRPLFLGPGDTSRIALDLAHADGPAGMVRYALRGGGGVLQLDGAVEGAVELAEGQRVRRLVQMTAIDEGEATLTLDMTPPDGERLTKEVHVTVRSLRPDVVRRSSFEMAAGRSLTLGPDIFVDLAPETASATLTVSSFPGFDVAGAVRALDLYPYGCTEQLTSRVLPMLYLDETILSAGLGERPDVGERVSKAISGILANQGSSGSFGLWAPGYGDLWLDSYVTDFLSRAAAKGQSVPAEALSQALDNLANRVAYLQEKPDWASAAYAYYVLARNGRAAIGDLRYVADNRMDEFGTPLARAQMAAALALYGDRLRAETIYRTAVAEALEGGGDRLGRSDYGSTLRDAAGVLTLGLEQDIPGTDLEPLVRKIGMERAAPRYMSTQDEAWSLLAAHAIVTRDKSRLELDGELREGAYATRFDAASLATPAAIRNAGDKALTADITVRGKPTVALPGESSGYAIARSVYTLDGAPASLDTVGQGDRLVAVIEVTPIDRQSARLIIDDPLPAGFEIDNPSILRGGDVAALDFLDLTDDAAHTEFRADRFVASVDKEDGDLAPMRFAYIVRAVSPGRFLHPAALVENMYQPGRRARTEETRVEVVGPLQ</sequence>
<dbReference type="Pfam" id="PF11974">
    <property type="entry name" value="bMG3"/>
    <property type="match status" value="1"/>
</dbReference>
<evidence type="ECO:0000256" key="4">
    <source>
        <dbReference type="ARBA" id="ARBA00023157"/>
    </source>
</evidence>
<keyword evidence="3" id="KW-0677">Repeat</keyword>
<gene>
    <name evidence="9" type="ORF">LA66_10935</name>
</gene>
<dbReference type="Pfam" id="PF00207">
    <property type="entry name" value="A2M"/>
    <property type="match status" value="1"/>
</dbReference>
<proteinExistence type="inferred from homology"/>
<keyword evidence="2 5" id="KW-0732">Signal</keyword>
<dbReference type="InterPro" id="IPR021868">
    <property type="entry name" value="Alpha_2_Macroglob_MG3"/>
</dbReference>
<dbReference type="PANTHER" id="PTHR40094">
    <property type="entry name" value="ALPHA-2-MACROGLOBULIN HOMOLOG"/>
    <property type="match status" value="1"/>
</dbReference>
<evidence type="ECO:0000259" key="7">
    <source>
        <dbReference type="SMART" id="SM01359"/>
    </source>
</evidence>
<dbReference type="InterPro" id="IPR001599">
    <property type="entry name" value="Macroglobln_a2"/>
</dbReference>
<dbReference type="Gene3D" id="1.50.10.20">
    <property type="match status" value="1"/>
</dbReference>
<dbReference type="Gene3D" id="3.50.4.10">
    <property type="entry name" value="Hepatocyte Growth Factor"/>
    <property type="match status" value="1"/>
</dbReference>
<feature type="domain" description="Apple" evidence="6">
    <location>
        <begin position="33"/>
        <end position="95"/>
    </location>
</feature>
<dbReference type="GO" id="GO:0005576">
    <property type="term" value="C:extracellular region"/>
    <property type="evidence" value="ECO:0007669"/>
    <property type="project" value="InterPro"/>
</dbReference>
<dbReference type="OrthoDB" id="9767116at2"/>
<organism evidence="9 10">
    <name type="scientific">Aureimonas altamirensis</name>
    <dbReference type="NCBI Taxonomy" id="370622"/>
    <lineage>
        <taxon>Bacteria</taxon>
        <taxon>Pseudomonadati</taxon>
        <taxon>Pseudomonadota</taxon>
        <taxon>Alphaproteobacteria</taxon>
        <taxon>Hyphomicrobiales</taxon>
        <taxon>Aurantimonadaceae</taxon>
        <taxon>Aureimonas</taxon>
    </lineage>
</organism>
<protein>
    <recommendedName>
        <fullName evidence="11">Alpha-2-macroglobulin</fullName>
    </recommendedName>
</protein>
<dbReference type="Proteomes" id="UP000030826">
    <property type="component" value="Unassembled WGS sequence"/>
</dbReference>
<evidence type="ECO:0000313" key="10">
    <source>
        <dbReference type="Proteomes" id="UP000030826"/>
    </source>
</evidence>
<dbReference type="InterPro" id="IPR003609">
    <property type="entry name" value="Pan_app"/>
</dbReference>
<dbReference type="SMART" id="SM01419">
    <property type="entry name" value="Thiol-ester_cl"/>
    <property type="match status" value="1"/>
</dbReference>
<dbReference type="SMART" id="SM01359">
    <property type="entry name" value="A2M_N_2"/>
    <property type="match status" value="1"/>
</dbReference>
<dbReference type="Pfam" id="PF21142">
    <property type="entry name" value="A2M_bMG2"/>
    <property type="match status" value="1"/>
</dbReference>
<dbReference type="SUPFAM" id="SSF48239">
    <property type="entry name" value="Terpenoid cyclases/Protein prenyltransferases"/>
    <property type="match status" value="1"/>
</dbReference>
<dbReference type="RefSeq" id="WP_039192435.1">
    <property type="nucleotide sequence ID" value="NZ_JRFJ01000002.1"/>
</dbReference>
<comment type="caution">
    <text evidence="9">The sequence shown here is derived from an EMBL/GenBank/DDBJ whole genome shotgun (WGS) entry which is preliminary data.</text>
</comment>
<dbReference type="Pfam" id="PF07703">
    <property type="entry name" value="A2M_BRD"/>
    <property type="match status" value="1"/>
</dbReference>
<dbReference type="InterPro" id="IPR026284">
    <property type="entry name" value="A2MG_proteobact"/>
</dbReference>
<dbReference type="InterPro" id="IPR047565">
    <property type="entry name" value="Alpha-macroglob_thiol-ester_cl"/>
</dbReference>
<dbReference type="Pfam" id="PF17973">
    <property type="entry name" value="bMG10"/>
    <property type="match status" value="1"/>
</dbReference>
<dbReference type="SMART" id="SM00223">
    <property type="entry name" value="APPLE"/>
    <property type="match status" value="1"/>
</dbReference>
<evidence type="ECO:0000259" key="8">
    <source>
        <dbReference type="SMART" id="SM01360"/>
    </source>
</evidence>
<dbReference type="InterPro" id="IPR000177">
    <property type="entry name" value="Apple"/>
</dbReference>
<dbReference type="SMART" id="SM01360">
    <property type="entry name" value="A2M"/>
    <property type="match status" value="1"/>
</dbReference>
<evidence type="ECO:0000256" key="5">
    <source>
        <dbReference type="SAM" id="SignalP"/>
    </source>
</evidence>
<reference evidence="9 10" key="1">
    <citation type="submission" date="2014-09" db="EMBL/GenBank/DDBJ databases">
        <title>Isolation and characterization of Aurantimonas altamirensis ON-56566 from clinical sample following a dog bite.</title>
        <authorList>
            <person name="Eshaghi A."/>
            <person name="Li A."/>
            <person name="Shahinas D."/>
            <person name="Bahn P."/>
            <person name="Kus J.V."/>
            <person name="Patel S.N."/>
        </authorList>
    </citation>
    <scope>NUCLEOTIDE SEQUENCE [LARGE SCALE GENOMIC DNA]</scope>
    <source>
        <strain evidence="9 10">ON-56566</strain>
    </source>
</reference>
<dbReference type="CDD" id="cd01100">
    <property type="entry name" value="APPLE_Factor_XI_like"/>
    <property type="match status" value="1"/>
</dbReference>
<feature type="domain" description="Alpha-2-macroglobulin" evidence="8">
    <location>
        <begin position="1123"/>
        <end position="1211"/>
    </location>
</feature>
<dbReference type="InterPro" id="IPR041203">
    <property type="entry name" value="Bact_A2M_MG5"/>
</dbReference>
<feature type="signal peptide" evidence="5">
    <location>
        <begin position="1"/>
        <end position="26"/>
    </location>
</feature>
<evidence type="ECO:0000256" key="1">
    <source>
        <dbReference type="ARBA" id="ARBA00010556"/>
    </source>
</evidence>
<dbReference type="Pfam" id="PF00024">
    <property type="entry name" value="PAN_1"/>
    <property type="match status" value="1"/>
</dbReference>
<dbReference type="PANTHER" id="PTHR40094:SF1">
    <property type="entry name" value="UBIQUITIN DOMAIN-CONTAINING PROTEIN"/>
    <property type="match status" value="1"/>
</dbReference>
<dbReference type="Pfam" id="PF17972">
    <property type="entry name" value="bMG5"/>
    <property type="match status" value="1"/>
</dbReference>
<accession>A0A0B1Q3S9</accession>
<keyword evidence="4" id="KW-1015">Disulfide bond</keyword>
<evidence type="ECO:0000259" key="6">
    <source>
        <dbReference type="SMART" id="SM00223"/>
    </source>
</evidence>
<dbReference type="InterPro" id="IPR051802">
    <property type="entry name" value="YfhM-like"/>
</dbReference>
<evidence type="ECO:0000256" key="2">
    <source>
        <dbReference type="ARBA" id="ARBA00022729"/>
    </source>
</evidence>
<evidence type="ECO:0000313" key="9">
    <source>
        <dbReference type="EMBL" id="KHJ55044.1"/>
    </source>
</evidence>
<dbReference type="InterPro" id="IPR008930">
    <property type="entry name" value="Terpenoid_cyclase/PrenylTrfase"/>
</dbReference>
<dbReference type="InterPro" id="IPR002890">
    <property type="entry name" value="MG2"/>
</dbReference>
<dbReference type="GO" id="GO:0006508">
    <property type="term" value="P:proteolysis"/>
    <property type="evidence" value="ECO:0007669"/>
    <property type="project" value="InterPro"/>
</dbReference>
<dbReference type="Gene3D" id="2.60.40.1930">
    <property type="match status" value="1"/>
</dbReference>
<evidence type="ECO:0008006" key="11">
    <source>
        <dbReference type="Google" id="ProtNLM"/>
    </source>
</evidence>
<dbReference type="InterPro" id="IPR041462">
    <property type="entry name" value="Bact_A2M_MG6"/>
</dbReference>
<dbReference type="InterPro" id="IPR049120">
    <property type="entry name" value="A2M_bMG2"/>
</dbReference>
<dbReference type="Pfam" id="PF01835">
    <property type="entry name" value="MG2"/>
    <property type="match status" value="1"/>
</dbReference>